<accession>A0A9W8UHL8</accession>
<dbReference type="SMART" id="SM00672">
    <property type="entry name" value="CAP10"/>
    <property type="match status" value="1"/>
</dbReference>
<dbReference type="AlphaFoldDB" id="A0A9W8UHL8"/>
<dbReference type="PANTHER" id="PTHR12203">
    <property type="entry name" value="KDEL LYS-ASP-GLU-LEU CONTAINING - RELATED"/>
    <property type="match status" value="1"/>
</dbReference>
<dbReference type="KEGG" id="amus:LMH87_004145"/>
<dbReference type="GeneID" id="80891304"/>
<dbReference type="Pfam" id="PF05686">
    <property type="entry name" value="Glyco_transf_90"/>
    <property type="match status" value="1"/>
</dbReference>
<evidence type="ECO:0000256" key="1">
    <source>
        <dbReference type="SAM" id="MobiDB-lite"/>
    </source>
</evidence>
<evidence type="ECO:0000313" key="4">
    <source>
        <dbReference type="Proteomes" id="UP001144673"/>
    </source>
</evidence>
<evidence type="ECO:0000259" key="2">
    <source>
        <dbReference type="SMART" id="SM00672"/>
    </source>
</evidence>
<dbReference type="EMBL" id="JAJHUN010000011">
    <property type="protein sequence ID" value="KAJ4145290.1"/>
    <property type="molecule type" value="Genomic_DNA"/>
</dbReference>
<evidence type="ECO:0000313" key="3">
    <source>
        <dbReference type="EMBL" id="KAJ4145290.1"/>
    </source>
</evidence>
<dbReference type="RefSeq" id="XP_056048960.1">
    <property type="nucleotide sequence ID" value="XM_056195320.1"/>
</dbReference>
<dbReference type="Proteomes" id="UP001144673">
    <property type="component" value="Chromosome 2"/>
</dbReference>
<name>A0A9W8UHL8_AKAMU</name>
<organism evidence="3 4">
    <name type="scientific">Akanthomyces muscarius</name>
    <name type="common">Entomopathogenic fungus</name>
    <name type="synonym">Lecanicillium muscarium</name>
    <dbReference type="NCBI Taxonomy" id="2231603"/>
    <lineage>
        <taxon>Eukaryota</taxon>
        <taxon>Fungi</taxon>
        <taxon>Dikarya</taxon>
        <taxon>Ascomycota</taxon>
        <taxon>Pezizomycotina</taxon>
        <taxon>Sordariomycetes</taxon>
        <taxon>Hypocreomycetidae</taxon>
        <taxon>Hypocreales</taxon>
        <taxon>Cordycipitaceae</taxon>
        <taxon>Akanthomyces</taxon>
    </lineage>
</organism>
<feature type="region of interest" description="Disordered" evidence="1">
    <location>
        <begin position="37"/>
        <end position="75"/>
    </location>
</feature>
<feature type="domain" description="Glycosyl transferase CAP10" evidence="2">
    <location>
        <begin position="343"/>
        <end position="627"/>
    </location>
</feature>
<feature type="region of interest" description="Disordered" evidence="1">
    <location>
        <begin position="262"/>
        <end position="281"/>
    </location>
</feature>
<dbReference type="InterPro" id="IPR006598">
    <property type="entry name" value="CAP10"/>
</dbReference>
<keyword evidence="4" id="KW-1185">Reference proteome</keyword>
<proteinExistence type="predicted"/>
<reference evidence="3" key="1">
    <citation type="journal article" date="2023" name="Access Microbiol">
        <title>De-novo genome assembly for Akanthomyces muscarius, a biocontrol agent of insect agricultural pests.</title>
        <authorList>
            <person name="Erdos Z."/>
            <person name="Studholme D.J."/>
            <person name="Raymond B."/>
            <person name="Sharma M."/>
        </authorList>
    </citation>
    <scope>NUCLEOTIDE SEQUENCE</scope>
    <source>
        <strain evidence="3">Ve6</strain>
    </source>
</reference>
<protein>
    <recommendedName>
        <fullName evidence="2">Glycosyl transferase CAP10 domain-containing protein</fullName>
    </recommendedName>
</protein>
<sequence>MLDLLSRRRPWALVMTVTLFFLFSYSLLHIRATPIQQSQADSTSNPNQTQQQPQPPPNPEPQKDAPATPPTASETESFPLAAFSGSTPKEFSDASTHPIKYLTQNAQQQFEQTVSKQSTTLENAVKEYRRRHGIPPPPHFDKWFEFAKTNNVQMIDEFDTVHDLITPFWGLKPATIRRRAKEALGYDNSLLGIAIRDHAVAFTAGGPEWQKNATVGMLERMLPYLPDMDLAFNLHDEPRVVLPHDDLTRLVDKARRVAMPAAANQKAPANDFTANSPELSEKQRFDETKLTRFNNIHREATWTNSRMSCAPDSPARTLEDDDGIDAVQKYTLSKAGLVYNITAMSDICLTPSLRQTYGFFDRPNMFKVTHDLFPVFSQSKISSYADLVYPSPWYWYGKVEYNETLDMPWADKKNKLFWRGSTTGGFSRNGGWRRQHRQNFVEKINGATDAPLFVDSAAQGSSRSHRWNAEQVPRGDHRKLVDVRFSHIGQCDPGDCQAQKQHFKVKDAVDMQYAWNYRFLLDMDGNAFSGRFYSFLQSRSQVFKLALFREWHGEWLRPWLHYVPLSMQGSDWLAAVHYYGATEEGAAEADRMAAASREWAGKTLRKVDMEAWFFRLLLEYARVIDDNRETIGFDIASADKKLPLQAQTKKTKREQN</sequence>
<dbReference type="InterPro" id="IPR051091">
    <property type="entry name" value="O-Glucosyltr/Glycosyltrsf_90"/>
</dbReference>
<comment type="caution">
    <text evidence="3">The sequence shown here is derived from an EMBL/GenBank/DDBJ whole genome shotgun (WGS) entry which is preliminary data.</text>
</comment>
<dbReference type="PANTHER" id="PTHR12203:SF104">
    <property type="entry name" value="PROTEIN CAP1, PUTATIVE (AFU_ORTHOLOGUE AFUA_1G05595)-RELATED"/>
    <property type="match status" value="1"/>
</dbReference>
<gene>
    <name evidence="3" type="ORF">LMH87_004145</name>
</gene>